<dbReference type="GO" id="GO:0016887">
    <property type="term" value="F:ATP hydrolysis activity"/>
    <property type="evidence" value="ECO:0007669"/>
    <property type="project" value="InterPro"/>
</dbReference>
<dbReference type="InterPro" id="IPR050763">
    <property type="entry name" value="ABC_transporter_ATP-binding"/>
</dbReference>
<dbReference type="Pfam" id="PF00005">
    <property type="entry name" value="ABC_tran"/>
    <property type="match status" value="1"/>
</dbReference>
<dbReference type="KEGG" id="kpul:GXN76_00075"/>
<proteinExistence type="inferred from homology"/>
<gene>
    <name evidence="6" type="ORF">GXN76_00075</name>
</gene>
<dbReference type="Gene3D" id="3.40.50.300">
    <property type="entry name" value="P-loop containing nucleotide triphosphate hydrolases"/>
    <property type="match status" value="1"/>
</dbReference>
<dbReference type="SUPFAM" id="SSF52540">
    <property type="entry name" value="P-loop containing nucleoside triphosphate hydrolases"/>
    <property type="match status" value="1"/>
</dbReference>
<reference evidence="6 7" key="1">
    <citation type="submission" date="2020-01" db="EMBL/GenBank/DDBJ databases">
        <authorList>
            <person name="Gulvik C.A."/>
            <person name="Batra D.G."/>
        </authorList>
    </citation>
    <scope>NUCLEOTIDE SEQUENCE [LARGE SCALE GENOMIC DNA]</scope>
    <source>
        <strain evidence="6 7">W9323</strain>
    </source>
</reference>
<dbReference type="PANTHER" id="PTHR42711">
    <property type="entry name" value="ABC TRANSPORTER ATP-BINDING PROTEIN"/>
    <property type="match status" value="1"/>
</dbReference>
<evidence type="ECO:0000256" key="2">
    <source>
        <dbReference type="ARBA" id="ARBA00022448"/>
    </source>
</evidence>
<name>A0A7D3XH92_9BACL</name>
<organism evidence="6 7">
    <name type="scientific">Kroppenstedtia pulmonis</name>
    <dbReference type="NCBI Taxonomy" id="1380685"/>
    <lineage>
        <taxon>Bacteria</taxon>
        <taxon>Bacillati</taxon>
        <taxon>Bacillota</taxon>
        <taxon>Bacilli</taxon>
        <taxon>Bacillales</taxon>
        <taxon>Thermoactinomycetaceae</taxon>
        <taxon>Kroppenstedtia</taxon>
    </lineage>
</organism>
<dbReference type="EMBL" id="CP048104">
    <property type="protein sequence ID" value="QKG83019.1"/>
    <property type="molecule type" value="Genomic_DNA"/>
</dbReference>
<sequence>MHELLKVSKVSKQYGDTTALYPCTFSVQPGKVLGVLGANGAGKTTLFRMIAGMIAPTSGNVFLQGQNVCENSLFAKENTGLLFGGDTGLYDRLTVRENLDYFAQLYGLSSHKRKERIQTLARQLEFTNILDIKAGELSKGMRQKTAIGRTLIHDPQLILFDEPTTGLDIASAFAFRDRVRQLEQEGKTILFSTHILDEVMDLCSDVLILDQGKLHFVGSLESLFHHYSHPHLDLILRDIMQGGKAS</sequence>
<accession>A0A7D3XH92</accession>
<dbReference type="AlphaFoldDB" id="A0A7D3XH92"/>
<comment type="similarity">
    <text evidence="1">Belongs to the ABC transporter superfamily.</text>
</comment>
<dbReference type="InterPro" id="IPR003593">
    <property type="entry name" value="AAA+_ATPase"/>
</dbReference>
<feature type="domain" description="ABC transporter" evidence="5">
    <location>
        <begin position="5"/>
        <end position="236"/>
    </location>
</feature>
<keyword evidence="4 6" id="KW-0067">ATP-binding</keyword>
<dbReference type="InterPro" id="IPR027417">
    <property type="entry name" value="P-loop_NTPase"/>
</dbReference>
<evidence type="ECO:0000256" key="3">
    <source>
        <dbReference type="ARBA" id="ARBA00022741"/>
    </source>
</evidence>
<evidence type="ECO:0000313" key="7">
    <source>
        <dbReference type="Proteomes" id="UP000503088"/>
    </source>
</evidence>
<protein>
    <submittedName>
        <fullName evidence="6">ABC transporter ATP-binding protein</fullName>
    </submittedName>
</protein>
<keyword evidence="3" id="KW-0547">Nucleotide-binding</keyword>
<evidence type="ECO:0000256" key="1">
    <source>
        <dbReference type="ARBA" id="ARBA00005417"/>
    </source>
</evidence>
<keyword evidence="7" id="KW-1185">Reference proteome</keyword>
<dbReference type="SMART" id="SM00382">
    <property type="entry name" value="AAA"/>
    <property type="match status" value="1"/>
</dbReference>
<keyword evidence="2" id="KW-0813">Transport</keyword>
<dbReference type="PANTHER" id="PTHR42711:SF5">
    <property type="entry name" value="ABC TRANSPORTER ATP-BINDING PROTEIN NATA"/>
    <property type="match status" value="1"/>
</dbReference>
<dbReference type="RefSeq" id="WP_173218947.1">
    <property type="nucleotide sequence ID" value="NZ_CP048104.1"/>
</dbReference>
<evidence type="ECO:0000313" key="6">
    <source>
        <dbReference type="EMBL" id="QKG83019.1"/>
    </source>
</evidence>
<evidence type="ECO:0000256" key="4">
    <source>
        <dbReference type="ARBA" id="ARBA00022840"/>
    </source>
</evidence>
<evidence type="ECO:0000259" key="5">
    <source>
        <dbReference type="PROSITE" id="PS50893"/>
    </source>
</evidence>
<dbReference type="PROSITE" id="PS50893">
    <property type="entry name" value="ABC_TRANSPORTER_2"/>
    <property type="match status" value="1"/>
</dbReference>
<dbReference type="Proteomes" id="UP000503088">
    <property type="component" value="Chromosome"/>
</dbReference>
<dbReference type="InterPro" id="IPR003439">
    <property type="entry name" value="ABC_transporter-like_ATP-bd"/>
</dbReference>
<dbReference type="GO" id="GO:0005524">
    <property type="term" value="F:ATP binding"/>
    <property type="evidence" value="ECO:0007669"/>
    <property type="project" value="UniProtKB-KW"/>
</dbReference>